<dbReference type="GO" id="GO:0000160">
    <property type="term" value="P:phosphorelay signal transduction system"/>
    <property type="evidence" value="ECO:0007669"/>
    <property type="project" value="UniProtKB-KW"/>
</dbReference>
<keyword evidence="5" id="KW-0804">Transcription</keyword>
<dbReference type="Pfam" id="PF03704">
    <property type="entry name" value="BTAD"/>
    <property type="match status" value="1"/>
</dbReference>
<dbReference type="GO" id="GO:0003677">
    <property type="term" value="F:DNA binding"/>
    <property type="evidence" value="ECO:0007669"/>
    <property type="project" value="UniProtKB-UniRule"/>
</dbReference>
<dbReference type="Proteomes" id="UP000248039">
    <property type="component" value="Unassembled WGS sequence"/>
</dbReference>
<dbReference type="InterPro" id="IPR005158">
    <property type="entry name" value="BTAD"/>
</dbReference>
<proteinExistence type="inferred from homology"/>
<evidence type="ECO:0000256" key="6">
    <source>
        <dbReference type="PROSITE-ProRule" id="PRU01091"/>
    </source>
</evidence>
<dbReference type="PANTHER" id="PTHR35807:SF1">
    <property type="entry name" value="TRANSCRIPTIONAL REGULATOR REDD"/>
    <property type="match status" value="1"/>
</dbReference>
<organism evidence="9 10">
    <name type="scientific">Streptomyces tateyamensis</name>
    <dbReference type="NCBI Taxonomy" id="565073"/>
    <lineage>
        <taxon>Bacteria</taxon>
        <taxon>Bacillati</taxon>
        <taxon>Actinomycetota</taxon>
        <taxon>Actinomycetes</taxon>
        <taxon>Kitasatosporales</taxon>
        <taxon>Streptomycetaceae</taxon>
        <taxon>Streptomyces</taxon>
    </lineage>
</organism>
<comment type="similarity">
    <text evidence="1">Belongs to the AfsR/DnrI/RedD regulatory family.</text>
</comment>
<dbReference type="CDD" id="cd15831">
    <property type="entry name" value="BTAD"/>
    <property type="match status" value="1"/>
</dbReference>
<dbReference type="SUPFAM" id="SSF48452">
    <property type="entry name" value="TPR-like"/>
    <property type="match status" value="1"/>
</dbReference>
<dbReference type="InterPro" id="IPR036388">
    <property type="entry name" value="WH-like_DNA-bd_sf"/>
</dbReference>
<evidence type="ECO:0000256" key="2">
    <source>
        <dbReference type="ARBA" id="ARBA00023012"/>
    </source>
</evidence>
<dbReference type="InterPro" id="IPR011990">
    <property type="entry name" value="TPR-like_helical_dom_sf"/>
</dbReference>
<evidence type="ECO:0000256" key="5">
    <source>
        <dbReference type="ARBA" id="ARBA00023163"/>
    </source>
</evidence>
<dbReference type="InterPro" id="IPR001867">
    <property type="entry name" value="OmpR/PhoB-type_DNA-bd"/>
</dbReference>
<dbReference type="SUPFAM" id="SSF46894">
    <property type="entry name" value="C-terminal effector domain of the bipartite response regulators"/>
    <property type="match status" value="1"/>
</dbReference>
<protein>
    <recommendedName>
        <fullName evidence="8">OmpR/PhoB-type domain-containing protein</fullName>
    </recommendedName>
</protein>
<feature type="domain" description="OmpR/PhoB-type" evidence="8">
    <location>
        <begin position="1"/>
        <end position="100"/>
    </location>
</feature>
<evidence type="ECO:0000256" key="1">
    <source>
        <dbReference type="ARBA" id="ARBA00005820"/>
    </source>
</evidence>
<dbReference type="PANTHER" id="PTHR35807">
    <property type="entry name" value="TRANSCRIPTIONAL REGULATOR REDD-RELATED"/>
    <property type="match status" value="1"/>
</dbReference>
<dbReference type="Gene3D" id="1.25.40.10">
    <property type="entry name" value="Tetratricopeptide repeat domain"/>
    <property type="match status" value="1"/>
</dbReference>
<evidence type="ECO:0000313" key="9">
    <source>
        <dbReference type="EMBL" id="PYC76739.1"/>
    </source>
</evidence>
<keyword evidence="10" id="KW-1185">Reference proteome</keyword>
<gene>
    <name evidence="9" type="ORF">C7C46_21350</name>
</gene>
<comment type="caution">
    <text evidence="9">The sequence shown here is derived from an EMBL/GenBank/DDBJ whole genome shotgun (WGS) entry which is preliminary data.</text>
</comment>
<dbReference type="InterPro" id="IPR016032">
    <property type="entry name" value="Sig_transdc_resp-reg_C-effctor"/>
</dbReference>
<evidence type="ECO:0000259" key="8">
    <source>
        <dbReference type="PROSITE" id="PS51755"/>
    </source>
</evidence>
<keyword evidence="4 6" id="KW-0238">DNA-binding</keyword>
<evidence type="ECO:0000256" key="3">
    <source>
        <dbReference type="ARBA" id="ARBA00023015"/>
    </source>
</evidence>
<dbReference type="SMART" id="SM00862">
    <property type="entry name" value="Trans_reg_C"/>
    <property type="match status" value="1"/>
</dbReference>
<accession>A0A2V4MZ84</accession>
<dbReference type="InterPro" id="IPR051677">
    <property type="entry name" value="AfsR-DnrI-RedD_regulator"/>
</dbReference>
<dbReference type="OrthoDB" id="4336084at2"/>
<dbReference type="RefSeq" id="WP_110671494.1">
    <property type="nucleotide sequence ID" value="NZ_PYBW01000081.1"/>
</dbReference>
<keyword evidence="2" id="KW-0902">Two-component regulatory system</keyword>
<evidence type="ECO:0000256" key="4">
    <source>
        <dbReference type="ARBA" id="ARBA00023125"/>
    </source>
</evidence>
<reference evidence="9 10" key="1">
    <citation type="submission" date="2018-03" db="EMBL/GenBank/DDBJ databases">
        <title>Bioinformatic expansion and discovery of thiopeptide antibiotics.</title>
        <authorList>
            <person name="Schwalen C.J."/>
            <person name="Hudson G.A."/>
            <person name="Mitchell D.A."/>
        </authorList>
    </citation>
    <scope>NUCLEOTIDE SEQUENCE [LARGE SCALE GENOMIC DNA]</scope>
    <source>
        <strain evidence="9 10">ATCC 21389</strain>
    </source>
</reference>
<name>A0A2V4MZ84_9ACTN</name>
<evidence type="ECO:0000313" key="10">
    <source>
        <dbReference type="Proteomes" id="UP000248039"/>
    </source>
</evidence>
<dbReference type="Pfam" id="PF00486">
    <property type="entry name" value="Trans_reg_C"/>
    <property type="match status" value="1"/>
</dbReference>
<dbReference type="SMART" id="SM01043">
    <property type="entry name" value="BTAD"/>
    <property type="match status" value="1"/>
</dbReference>
<dbReference type="EMBL" id="PYBW01000081">
    <property type="protein sequence ID" value="PYC76739.1"/>
    <property type="molecule type" value="Genomic_DNA"/>
</dbReference>
<sequence>MEFGILGPLLIRDEFGEYRVPAPKQRVLFAALLLRRGQVTAPQVLARNVWDGDPPRNANAALQTCVMRLRKSLGPVGVRVETHAGGYLVDVAPEEFDLHRFADLRNRGLAALRGQAYEQAAALLDAALEVWRGEALLDIPSDDLRREHADRLADERLQVVEARVAAELQLGRRSMVPELHALTAAHPERERFWAQLMTALFREGRQAEALAVFQRARRQLNTELGVLPGTELRDLHQRILRTDPRAPFHHPDHPHRRPRAEALALR</sequence>
<evidence type="ECO:0000256" key="7">
    <source>
        <dbReference type="SAM" id="MobiDB-lite"/>
    </source>
</evidence>
<feature type="DNA-binding region" description="OmpR/PhoB-type" evidence="6">
    <location>
        <begin position="1"/>
        <end position="100"/>
    </location>
</feature>
<keyword evidence="3" id="KW-0805">Transcription regulation</keyword>
<dbReference type="AlphaFoldDB" id="A0A2V4MZ84"/>
<dbReference type="PROSITE" id="PS51755">
    <property type="entry name" value="OMPR_PHOB"/>
    <property type="match status" value="1"/>
</dbReference>
<dbReference type="Gene3D" id="1.10.10.10">
    <property type="entry name" value="Winged helix-like DNA-binding domain superfamily/Winged helix DNA-binding domain"/>
    <property type="match status" value="1"/>
</dbReference>
<dbReference type="GO" id="GO:0006355">
    <property type="term" value="P:regulation of DNA-templated transcription"/>
    <property type="evidence" value="ECO:0007669"/>
    <property type="project" value="InterPro"/>
</dbReference>
<feature type="region of interest" description="Disordered" evidence="7">
    <location>
        <begin position="244"/>
        <end position="266"/>
    </location>
</feature>